<keyword evidence="1" id="KW-0472">Membrane</keyword>
<gene>
    <name evidence="2" type="ORF">QE412_000297</name>
</gene>
<feature type="transmembrane region" description="Helical" evidence="1">
    <location>
        <begin position="123"/>
        <end position="142"/>
    </location>
</feature>
<dbReference type="Proteomes" id="UP001226691">
    <property type="component" value="Unassembled WGS sequence"/>
</dbReference>
<evidence type="ECO:0000256" key="1">
    <source>
        <dbReference type="SAM" id="Phobius"/>
    </source>
</evidence>
<evidence type="ECO:0000313" key="2">
    <source>
        <dbReference type="EMBL" id="MDQ1121724.1"/>
    </source>
</evidence>
<protein>
    <submittedName>
        <fullName evidence="2">Uncharacterized protein</fullName>
    </submittedName>
</protein>
<keyword evidence="1" id="KW-0812">Transmembrane</keyword>
<organism evidence="2 3">
    <name type="scientific">Microbacterium trichothecenolyticum</name>
    <name type="common">Aureobacterium trichothecenolyticum</name>
    <dbReference type="NCBI Taxonomy" id="69370"/>
    <lineage>
        <taxon>Bacteria</taxon>
        <taxon>Bacillati</taxon>
        <taxon>Actinomycetota</taxon>
        <taxon>Actinomycetes</taxon>
        <taxon>Micrococcales</taxon>
        <taxon>Microbacteriaceae</taxon>
        <taxon>Microbacterium</taxon>
    </lineage>
</organism>
<proteinExistence type="predicted"/>
<evidence type="ECO:0000313" key="3">
    <source>
        <dbReference type="Proteomes" id="UP001226691"/>
    </source>
</evidence>
<keyword evidence="3" id="KW-1185">Reference proteome</keyword>
<comment type="caution">
    <text evidence="2">The sequence shown here is derived from an EMBL/GenBank/DDBJ whole genome shotgun (WGS) entry which is preliminary data.</text>
</comment>
<reference evidence="2 3" key="1">
    <citation type="submission" date="2023-07" db="EMBL/GenBank/DDBJ databases">
        <title>Functional and genomic diversity of the sorghum phyllosphere microbiome.</title>
        <authorList>
            <person name="Shade A."/>
        </authorList>
    </citation>
    <scope>NUCLEOTIDE SEQUENCE [LARGE SCALE GENOMIC DNA]</scope>
    <source>
        <strain evidence="2 3">SORGH_AS_1207</strain>
    </source>
</reference>
<keyword evidence="1" id="KW-1133">Transmembrane helix</keyword>
<feature type="transmembrane region" description="Helical" evidence="1">
    <location>
        <begin position="85"/>
        <end position="111"/>
    </location>
</feature>
<dbReference type="EMBL" id="JAUTBF010000001">
    <property type="protein sequence ID" value="MDQ1121724.1"/>
    <property type="molecule type" value="Genomic_DNA"/>
</dbReference>
<feature type="transmembrane region" description="Helical" evidence="1">
    <location>
        <begin position="154"/>
        <end position="184"/>
    </location>
</feature>
<sequence length="187" mass="20091">MSLLLTRCAEPTCDFVWEGGVTRIDDAELEHREAVARAVALSTAALPGIDEDGNSSMAGEGEPATTRGHELIVVRERWRWLTNLVAFNIFWIAMSAYAATTAGTSMIWLVLLFPEIPAFRAAPVLPISVIAIAVFVSLSYAAMGVKGTKFGWRFFASMTMCGTVSAVASAAISGGFLLLIPLMYHSS</sequence>
<accession>A0ABU0TPY0</accession>
<name>A0ABU0TPY0_MICTR</name>